<feature type="domain" description="ABC transporter" evidence="4">
    <location>
        <begin position="6"/>
        <end position="230"/>
    </location>
</feature>
<dbReference type="InterPro" id="IPR003593">
    <property type="entry name" value="AAA+_ATPase"/>
</dbReference>
<dbReference type="SUPFAM" id="SSF52540">
    <property type="entry name" value="P-loop containing nucleoside triphosphate hydrolases"/>
    <property type="match status" value="1"/>
</dbReference>
<dbReference type="GO" id="GO:0005524">
    <property type="term" value="F:ATP binding"/>
    <property type="evidence" value="ECO:0007669"/>
    <property type="project" value="UniProtKB-KW"/>
</dbReference>
<dbReference type="RefSeq" id="WP_275632733.1">
    <property type="nucleotide sequence ID" value="NZ_JARGYD010000003.1"/>
</dbReference>
<comment type="caution">
    <text evidence="5">The sequence shown here is derived from an EMBL/GenBank/DDBJ whole genome shotgun (WGS) entry which is preliminary data.</text>
</comment>
<organism evidence="5 6">
    <name type="scientific">Psychromarinibacter halotolerans</name>
    <dbReference type="NCBI Taxonomy" id="1775175"/>
    <lineage>
        <taxon>Bacteria</taxon>
        <taxon>Pseudomonadati</taxon>
        <taxon>Pseudomonadota</taxon>
        <taxon>Alphaproteobacteria</taxon>
        <taxon>Rhodobacterales</taxon>
        <taxon>Paracoccaceae</taxon>
        <taxon>Psychromarinibacter</taxon>
    </lineage>
</organism>
<dbReference type="EMBL" id="JBHRTB010000010">
    <property type="protein sequence ID" value="MFC3145785.1"/>
    <property type="molecule type" value="Genomic_DNA"/>
</dbReference>
<dbReference type="InterPro" id="IPR027417">
    <property type="entry name" value="P-loop_NTPase"/>
</dbReference>
<dbReference type="InterPro" id="IPR003439">
    <property type="entry name" value="ABC_transporter-like_ATP-bd"/>
</dbReference>
<evidence type="ECO:0000256" key="3">
    <source>
        <dbReference type="ARBA" id="ARBA00022840"/>
    </source>
</evidence>
<dbReference type="InterPro" id="IPR017911">
    <property type="entry name" value="MacB-like_ATP-bd"/>
</dbReference>
<evidence type="ECO:0000256" key="2">
    <source>
        <dbReference type="ARBA" id="ARBA00022741"/>
    </source>
</evidence>
<name>A0ABV7GW75_9RHOB</name>
<evidence type="ECO:0000313" key="5">
    <source>
        <dbReference type="EMBL" id="MFC3145785.1"/>
    </source>
</evidence>
<dbReference type="SMART" id="SM00382">
    <property type="entry name" value="AAA"/>
    <property type="match status" value="1"/>
</dbReference>
<gene>
    <name evidence="5" type="ORF">ACFOGP_23885</name>
</gene>
<protein>
    <submittedName>
        <fullName evidence="5">ABC transporter ATP-binding protein</fullName>
    </submittedName>
</protein>
<dbReference type="PROSITE" id="PS00211">
    <property type="entry name" value="ABC_TRANSPORTER_1"/>
    <property type="match status" value="1"/>
</dbReference>
<evidence type="ECO:0000256" key="1">
    <source>
        <dbReference type="ARBA" id="ARBA00022448"/>
    </source>
</evidence>
<keyword evidence="1" id="KW-0813">Transport</keyword>
<dbReference type="Pfam" id="PF00005">
    <property type="entry name" value="ABC_tran"/>
    <property type="match status" value="1"/>
</dbReference>
<keyword evidence="6" id="KW-1185">Reference proteome</keyword>
<dbReference type="Proteomes" id="UP001595632">
    <property type="component" value="Unassembled WGS sequence"/>
</dbReference>
<dbReference type="PANTHER" id="PTHR24220:SF611">
    <property type="entry name" value="ATP-BINDING COMPONENT OF ABC TRANSPORTER-RELATED"/>
    <property type="match status" value="1"/>
</dbReference>
<evidence type="ECO:0000313" key="6">
    <source>
        <dbReference type="Proteomes" id="UP001595632"/>
    </source>
</evidence>
<dbReference type="Gene3D" id="3.40.50.300">
    <property type="entry name" value="P-loop containing nucleotide triphosphate hydrolases"/>
    <property type="match status" value="1"/>
</dbReference>
<accession>A0ABV7GW75</accession>
<proteinExistence type="predicted"/>
<dbReference type="InterPro" id="IPR015854">
    <property type="entry name" value="ABC_transpr_LolD-like"/>
</dbReference>
<dbReference type="CDD" id="cd03255">
    <property type="entry name" value="ABC_MJ0796_LolCDE_FtsE"/>
    <property type="match status" value="1"/>
</dbReference>
<evidence type="ECO:0000259" key="4">
    <source>
        <dbReference type="PROSITE" id="PS50893"/>
    </source>
</evidence>
<dbReference type="PROSITE" id="PS50893">
    <property type="entry name" value="ABC_TRANSPORTER_2"/>
    <property type="match status" value="1"/>
</dbReference>
<keyword evidence="3 5" id="KW-0067">ATP-binding</keyword>
<dbReference type="InterPro" id="IPR017871">
    <property type="entry name" value="ABC_transporter-like_CS"/>
</dbReference>
<dbReference type="PANTHER" id="PTHR24220">
    <property type="entry name" value="IMPORT ATP-BINDING PROTEIN"/>
    <property type="match status" value="1"/>
</dbReference>
<keyword evidence="2" id="KW-0547">Nucleotide-binding</keyword>
<sequence>MSEPALALRDVGYGWPGRAGFRLTCPAFALAPGESVLLLGASGSGKSTLLSLVCGIVTADSGTVSVGGTDLKSLGAGRRDRFRAERIGVIFQQFNLLPYASVSDNILLPLRFAPDRRRRAGGTAEADRLCSALGLPEGVAALPAGRLSVGQQQRVAVARALIGSPPLIVADEPTSALDAATQDTFLKLLFERTAEAGSSLLMVSHDERLGDRFDRVIRLEDIVTTQRTAA</sequence>
<reference evidence="6" key="1">
    <citation type="journal article" date="2019" name="Int. J. Syst. Evol. Microbiol.">
        <title>The Global Catalogue of Microorganisms (GCM) 10K type strain sequencing project: providing services to taxonomists for standard genome sequencing and annotation.</title>
        <authorList>
            <consortium name="The Broad Institute Genomics Platform"/>
            <consortium name="The Broad Institute Genome Sequencing Center for Infectious Disease"/>
            <person name="Wu L."/>
            <person name="Ma J."/>
        </authorList>
    </citation>
    <scope>NUCLEOTIDE SEQUENCE [LARGE SCALE GENOMIC DNA]</scope>
    <source>
        <strain evidence="6">KCTC 52366</strain>
    </source>
</reference>